<sequence length="277" mass="32763">DQPLNIEVQRKTTVELLTSRIEGIEDQGYTGVPNRKIIKEVMGSIRSRKHRTFIRKSKARNDAESRRVTKVKQKAKKGLKMNEEMGPEERADPRMEQSGIKLSTANQLLVYKAIREQRMEKYKRRNRINLSIAKAQASMKRAYKRSPTREEIWKGIRHRDLSREARYFMTMLTHDGYMIGTNWERFDKPELRERAKCRKCQMTEPSEHILTECRCNGQETIWGLAKEIWEKKGYRWRKPDLGDILTCALPKFNKNKNGEGDSRFFRILISESARLIW</sequence>
<protein>
    <recommendedName>
        <fullName evidence="4">Reverse transcriptase zinc-binding domain-containing protein</fullName>
    </recommendedName>
</protein>
<organism evidence="2 3">
    <name type="scientific">Gymnopus androsaceus JB14</name>
    <dbReference type="NCBI Taxonomy" id="1447944"/>
    <lineage>
        <taxon>Eukaryota</taxon>
        <taxon>Fungi</taxon>
        <taxon>Dikarya</taxon>
        <taxon>Basidiomycota</taxon>
        <taxon>Agaricomycotina</taxon>
        <taxon>Agaricomycetes</taxon>
        <taxon>Agaricomycetidae</taxon>
        <taxon>Agaricales</taxon>
        <taxon>Marasmiineae</taxon>
        <taxon>Omphalotaceae</taxon>
        <taxon>Gymnopus</taxon>
    </lineage>
</organism>
<evidence type="ECO:0008006" key="4">
    <source>
        <dbReference type="Google" id="ProtNLM"/>
    </source>
</evidence>
<evidence type="ECO:0000313" key="2">
    <source>
        <dbReference type="EMBL" id="KAE9382298.1"/>
    </source>
</evidence>
<evidence type="ECO:0000256" key="1">
    <source>
        <dbReference type="SAM" id="MobiDB-lite"/>
    </source>
</evidence>
<gene>
    <name evidence="2" type="ORF">BT96DRAFT_845652</name>
</gene>
<proteinExistence type="predicted"/>
<dbReference type="OrthoDB" id="2976650at2759"/>
<accession>A0A6A4GA08</accession>
<dbReference type="EMBL" id="ML771825">
    <property type="protein sequence ID" value="KAE9382298.1"/>
    <property type="molecule type" value="Genomic_DNA"/>
</dbReference>
<reference evidence="2" key="1">
    <citation type="journal article" date="2019" name="Environ. Microbiol.">
        <title>Fungal ecological strategies reflected in gene transcription - a case study of two litter decomposers.</title>
        <authorList>
            <person name="Barbi F."/>
            <person name="Kohler A."/>
            <person name="Barry K."/>
            <person name="Baskaran P."/>
            <person name="Daum C."/>
            <person name="Fauchery L."/>
            <person name="Ihrmark K."/>
            <person name="Kuo A."/>
            <person name="LaButti K."/>
            <person name="Lipzen A."/>
            <person name="Morin E."/>
            <person name="Grigoriev I.V."/>
            <person name="Henrissat B."/>
            <person name="Lindahl B."/>
            <person name="Martin F."/>
        </authorList>
    </citation>
    <scope>NUCLEOTIDE SEQUENCE</scope>
    <source>
        <strain evidence="2">JB14</strain>
    </source>
</reference>
<evidence type="ECO:0000313" key="3">
    <source>
        <dbReference type="Proteomes" id="UP000799118"/>
    </source>
</evidence>
<name>A0A6A4GA08_9AGAR</name>
<dbReference type="Proteomes" id="UP000799118">
    <property type="component" value="Unassembled WGS sequence"/>
</dbReference>
<dbReference type="AlphaFoldDB" id="A0A6A4GA08"/>
<keyword evidence="3" id="KW-1185">Reference proteome</keyword>
<feature type="compositionally biased region" description="Basic and acidic residues" evidence="1">
    <location>
        <begin position="80"/>
        <end position="95"/>
    </location>
</feature>
<feature type="compositionally biased region" description="Basic residues" evidence="1">
    <location>
        <begin position="68"/>
        <end position="79"/>
    </location>
</feature>
<feature type="non-terminal residue" evidence="2">
    <location>
        <position position="1"/>
    </location>
</feature>
<feature type="region of interest" description="Disordered" evidence="1">
    <location>
        <begin position="58"/>
        <end position="96"/>
    </location>
</feature>